<reference evidence="2 3" key="1">
    <citation type="submission" date="2016-10" db="EMBL/GenBank/DDBJ databases">
        <authorList>
            <person name="de Groot N.N."/>
        </authorList>
    </citation>
    <scope>NUCLEOTIDE SEQUENCE [LARGE SCALE GENOMIC DNA]</scope>
    <source>
        <strain evidence="2 3">DSM 16981</strain>
    </source>
</reference>
<organism evidence="2 3">
    <name type="scientific">Megasphaera paucivorans</name>
    <dbReference type="NCBI Taxonomy" id="349095"/>
    <lineage>
        <taxon>Bacteria</taxon>
        <taxon>Bacillati</taxon>
        <taxon>Bacillota</taxon>
        <taxon>Negativicutes</taxon>
        <taxon>Veillonellales</taxon>
        <taxon>Veillonellaceae</taxon>
        <taxon>Megasphaera</taxon>
    </lineage>
</organism>
<proteinExistence type="predicted"/>
<accession>A0A1G9QU21</accession>
<evidence type="ECO:0000313" key="2">
    <source>
        <dbReference type="EMBL" id="SDM14453.1"/>
    </source>
</evidence>
<evidence type="ECO:0000313" key="3">
    <source>
        <dbReference type="Proteomes" id="UP000199309"/>
    </source>
</evidence>
<sequence>MELTEYTLNKQREMAQSIKNLLEQEIVNTTDEIRLSDIKTGVDYCNGAIVSCRLAAEILKQQKEAKKAEEATAEPTTPPVDEKTTADEAKPATEDKPKKRSHHRTAKPPVEEPAVEEDITADLDDLF</sequence>
<name>A0A1G9QU21_9FIRM</name>
<protein>
    <submittedName>
        <fullName evidence="2">Uncharacterized protein</fullName>
    </submittedName>
</protein>
<dbReference type="Proteomes" id="UP000199309">
    <property type="component" value="Unassembled WGS sequence"/>
</dbReference>
<evidence type="ECO:0000256" key="1">
    <source>
        <dbReference type="SAM" id="MobiDB-lite"/>
    </source>
</evidence>
<dbReference type="STRING" id="349095.SAMN05660299_00280"/>
<feature type="compositionally biased region" description="Acidic residues" evidence="1">
    <location>
        <begin position="113"/>
        <end position="127"/>
    </location>
</feature>
<gene>
    <name evidence="2" type="ORF">SAMN05660299_00280</name>
</gene>
<keyword evidence="3" id="KW-1185">Reference proteome</keyword>
<dbReference type="RefSeq" id="WP_091647524.1">
    <property type="nucleotide sequence ID" value="NZ_FNHQ01000002.1"/>
</dbReference>
<dbReference type="AlphaFoldDB" id="A0A1G9QU21"/>
<feature type="region of interest" description="Disordered" evidence="1">
    <location>
        <begin position="61"/>
        <end position="127"/>
    </location>
</feature>
<feature type="compositionally biased region" description="Basic and acidic residues" evidence="1">
    <location>
        <begin position="80"/>
        <end position="97"/>
    </location>
</feature>
<feature type="compositionally biased region" description="Basic and acidic residues" evidence="1">
    <location>
        <begin position="61"/>
        <end position="70"/>
    </location>
</feature>
<dbReference type="EMBL" id="FNHQ01000002">
    <property type="protein sequence ID" value="SDM14453.1"/>
    <property type="molecule type" value="Genomic_DNA"/>
</dbReference>